<dbReference type="Proteomes" id="UP001281761">
    <property type="component" value="Unassembled WGS sequence"/>
</dbReference>
<comment type="caution">
    <text evidence="2">The sequence shown here is derived from an EMBL/GenBank/DDBJ whole genome shotgun (WGS) entry which is preliminary data.</text>
</comment>
<proteinExistence type="predicted"/>
<keyword evidence="1" id="KW-0732">Signal</keyword>
<organism evidence="2 3">
    <name type="scientific">Blattamonas nauphoetae</name>
    <dbReference type="NCBI Taxonomy" id="2049346"/>
    <lineage>
        <taxon>Eukaryota</taxon>
        <taxon>Metamonada</taxon>
        <taxon>Preaxostyla</taxon>
        <taxon>Oxymonadida</taxon>
        <taxon>Blattamonas</taxon>
    </lineage>
</organism>
<evidence type="ECO:0000313" key="3">
    <source>
        <dbReference type="Proteomes" id="UP001281761"/>
    </source>
</evidence>
<name>A0ABQ9Y2H0_9EUKA</name>
<gene>
    <name evidence="2" type="ORF">BLNAU_7121</name>
</gene>
<keyword evidence="3" id="KW-1185">Reference proteome</keyword>
<protein>
    <submittedName>
        <fullName evidence="2">Uncharacterized protein</fullName>
    </submittedName>
</protein>
<feature type="signal peptide" evidence="1">
    <location>
        <begin position="1"/>
        <end position="18"/>
    </location>
</feature>
<sequence>MGLLRCLAIIALTNIVLVFPLMKEQFMTTNLVGRMFKTVDFVSLPLSDSATHLKLATFLLRMFTPIADDEATQVKQYRLIRVSVFEPAKHYITFIIHNSHKLVLEKQDTHEHERRLYLIHNRIKNLELRSDEHDANFVSELVKWEVRTMVEMEDDISFIDLFHSMLSRTWEWNQDKRERQKRREVRLREDGWDDCFELRVIGINASMNWRMGNRARLFRKELKFNADEEPFYF</sequence>
<evidence type="ECO:0000256" key="1">
    <source>
        <dbReference type="SAM" id="SignalP"/>
    </source>
</evidence>
<accession>A0ABQ9Y2H0</accession>
<feature type="chain" id="PRO_5045285538" evidence="1">
    <location>
        <begin position="19"/>
        <end position="233"/>
    </location>
</feature>
<reference evidence="2 3" key="1">
    <citation type="journal article" date="2022" name="bioRxiv">
        <title>Genomics of Preaxostyla Flagellates Illuminates Evolutionary Transitions and the Path Towards Mitochondrial Loss.</title>
        <authorList>
            <person name="Novak L.V.F."/>
            <person name="Treitli S.C."/>
            <person name="Pyrih J."/>
            <person name="Halakuc P."/>
            <person name="Pipaliya S.V."/>
            <person name="Vacek V."/>
            <person name="Brzon O."/>
            <person name="Soukal P."/>
            <person name="Eme L."/>
            <person name="Dacks J.B."/>
            <person name="Karnkowska A."/>
            <person name="Elias M."/>
            <person name="Hampl V."/>
        </authorList>
    </citation>
    <scope>NUCLEOTIDE SEQUENCE [LARGE SCALE GENOMIC DNA]</scope>
    <source>
        <strain evidence="2">NAU3</strain>
        <tissue evidence="2">Gut</tissue>
    </source>
</reference>
<evidence type="ECO:0000313" key="2">
    <source>
        <dbReference type="EMBL" id="KAK2957945.1"/>
    </source>
</evidence>
<dbReference type="EMBL" id="JARBJD010000042">
    <property type="protein sequence ID" value="KAK2957945.1"/>
    <property type="molecule type" value="Genomic_DNA"/>
</dbReference>